<protein>
    <submittedName>
        <fullName evidence="2">Uncharacterized protein</fullName>
    </submittedName>
</protein>
<organism evidence="2 3">
    <name type="scientific">Pleurodeles waltl</name>
    <name type="common">Iberian ribbed newt</name>
    <dbReference type="NCBI Taxonomy" id="8319"/>
    <lineage>
        <taxon>Eukaryota</taxon>
        <taxon>Metazoa</taxon>
        <taxon>Chordata</taxon>
        <taxon>Craniata</taxon>
        <taxon>Vertebrata</taxon>
        <taxon>Euteleostomi</taxon>
        <taxon>Amphibia</taxon>
        <taxon>Batrachia</taxon>
        <taxon>Caudata</taxon>
        <taxon>Salamandroidea</taxon>
        <taxon>Salamandridae</taxon>
        <taxon>Pleurodelinae</taxon>
        <taxon>Pleurodeles</taxon>
    </lineage>
</organism>
<feature type="region of interest" description="Disordered" evidence="1">
    <location>
        <begin position="17"/>
        <end position="65"/>
    </location>
</feature>
<comment type="caution">
    <text evidence="2">The sequence shown here is derived from an EMBL/GenBank/DDBJ whole genome shotgun (WGS) entry which is preliminary data.</text>
</comment>
<dbReference type="Proteomes" id="UP001066276">
    <property type="component" value="Chromosome 4_1"/>
</dbReference>
<feature type="compositionally biased region" description="Basic and acidic residues" evidence="1">
    <location>
        <begin position="18"/>
        <end position="33"/>
    </location>
</feature>
<name>A0AAV7SZM2_PLEWA</name>
<evidence type="ECO:0000313" key="2">
    <source>
        <dbReference type="EMBL" id="KAJ1169602.1"/>
    </source>
</evidence>
<feature type="compositionally biased region" description="Polar residues" evidence="1">
    <location>
        <begin position="54"/>
        <end position="65"/>
    </location>
</feature>
<feature type="non-terminal residue" evidence="2">
    <location>
        <position position="95"/>
    </location>
</feature>
<proteinExistence type="predicted"/>
<gene>
    <name evidence="2" type="ORF">NDU88_001493</name>
</gene>
<sequence>WCRPLLGIGMPLAAAAHTGKEGGRAWADGRSDRAPGPGPSKDQPVMEAERRQDPSQPRRLSSVASSPCSVVLIHLLFAPLQREQRAQVGGCRRGW</sequence>
<keyword evidence="3" id="KW-1185">Reference proteome</keyword>
<accession>A0AAV7SZM2</accession>
<reference evidence="2" key="1">
    <citation type="journal article" date="2022" name="bioRxiv">
        <title>Sequencing and chromosome-scale assembly of the giantPleurodeles waltlgenome.</title>
        <authorList>
            <person name="Brown T."/>
            <person name="Elewa A."/>
            <person name="Iarovenko S."/>
            <person name="Subramanian E."/>
            <person name="Araus A.J."/>
            <person name="Petzold A."/>
            <person name="Susuki M."/>
            <person name="Suzuki K.-i.T."/>
            <person name="Hayashi T."/>
            <person name="Toyoda A."/>
            <person name="Oliveira C."/>
            <person name="Osipova E."/>
            <person name="Leigh N.D."/>
            <person name="Simon A."/>
            <person name="Yun M.H."/>
        </authorList>
    </citation>
    <scope>NUCLEOTIDE SEQUENCE</scope>
    <source>
        <strain evidence="2">20211129_DDA</strain>
        <tissue evidence="2">Liver</tissue>
    </source>
</reference>
<evidence type="ECO:0000313" key="3">
    <source>
        <dbReference type="Proteomes" id="UP001066276"/>
    </source>
</evidence>
<dbReference type="EMBL" id="JANPWB010000007">
    <property type="protein sequence ID" value="KAJ1169602.1"/>
    <property type="molecule type" value="Genomic_DNA"/>
</dbReference>
<dbReference type="AlphaFoldDB" id="A0AAV7SZM2"/>
<feature type="non-terminal residue" evidence="2">
    <location>
        <position position="1"/>
    </location>
</feature>
<evidence type="ECO:0000256" key="1">
    <source>
        <dbReference type="SAM" id="MobiDB-lite"/>
    </source>
</evidence>